<dbReference type="Pfam" id="PF04255">
    <property type="entry name" value="DUF433"/>
    <property type="match status" value="1"/>
</dbReference>
<dbReference type="AlphaFoldDB" id="A0A841GX25"/>
<dbReference type="InterPro" id="IPR007367">
    <property type="entry name" value="DUF433"/>
</dbReference>
<dbReference type="Proteomes" id="UP000582837">
    <property type="component" value="Unassembled WGS sequence"/>
</dbReference>
<dbReference type="EMBL" id="JACHIA010000003">
    <property type="protein sequence ID" value="MBB6070125.1"/>
    <property type="molecule type" value="Genomic_DNA"/>
</dbReference>
<dbReference type="PANTHER" id="PTHR34849">
    <property type="entry name" value="SSL5025 PROTEIN"/>
    <property type="match status" value="1"/>
</dbReference>
<name>A0A841GX25_9BACT</name>
<keyword evidence="2" id="KW-1185">Reference proteome</keyword>
<accession>A0A841GX25</accession>
<dbReference type="InterPro" id="IPR036388">
    <property type="entry name" value="WH-like_DNA-bd_sf"/>
</dbReference>
<organism evidence="1 2">
    <name type="scientific">Longimicrobium terrae</name>
    <dbReference type="NCBI Taxonomy" id="1639882"/>
    <lineage>
        <taxon>Bacteria</taxon>
        <taxon>Pseudomonadati</taxon>
        <taxon>Gemmatimonadota</taxon>
        <taxon>Longimicrobiia</taxon>
        <taxon>Longimicrobiales</taxon>
        <taxon>Longimicrobiaceae</taxon>
        <taxon>Longimicrobium</taxon>
    </lineage>
</organism>
<dbReference type="PANTHER" id="PTHR34849:SF3">
    <property type="entry name" value="SSR2962 PROTEIN"/>
    <property type="match status" value="1"/>
</dbReference>
<protein>
    <submittedName>
        <fullName evidence="1">Uncharacterized protein (DUF433 family)</fullName>
    </submittedName>
</protein>
<dbReference type="InterPro" id="IPR009057">
    <property type="entry name" value="Homeodomain-like_sf"/>
</dbReference>
<evidence type="ECO:0000313" key="2">
    <source>
        <dbReference type="Proteomes" id="UP000582837"/>
    </source>
</evidence>
<evidence type="ECO:0000313" key="1">
    <source>
        <dbReference type="EMBL" id="MBB6070125.1"/>
    </source>
</evidence>
<gene>
    <name evidence="1" type="ORF">HNQ61_001742</name>
</gene>
<dbReference type="SUPFAM" id="SSF46689">
    <property type="entry name" value="Homeodomain-like"/>
    <property type="match status" value="1"/>
</dbReference>
<dbReference type="RefSeq" id="WP_170039900.1">
    <property type="nucleotide sequence ID" value="NZ_JACHIA010000003.1"/>
</dbReference>
<dbReference type="Gene3D" id="1.10.10.10">
    <property type="entry name" value="Winged helix-like DNA-binding domain superfamily/Winged helix DNA-binding domain"/>
    <property type="match status" value="1"/>
</dbReference>
<reference evidence="1 2" key="1">
    <citation type="submission" date="2020-08" db="EMBL/GenBank/DDBJ databases">
        <title>Genomic Encyclopedia of Type Strains, Phase IV (KMG-IV): sequencing the most valuable type-strain genomes for metagenomic binning, comparative biology and taxonomic classification.</title>
        <authorList>
            <person name="Goeker M."/>
        </authorList>
    </citation>
    <scope>NUCLEOTIDE SEQUENCE [LARGE SCALE GENOMIC DNA]</scope>
    <source>
        <strain evidence="1 2">DSM 29007</strain>
    </source>
</reference>
<sequence length="193" mass="21660">MAITVNEAAFLAGVAIKAVNQAIDRKQIQSRLLRRSADHVTRVVDAGAAVFLSFSSLLAPEIRSKVYRLFRGKALAELPRRLEMGSVVIDLRQTIERFEARLDLLTRISARVESDAEVHGGDPVFAGTRIPVYSIARKLELGATREELTEDYPRLREGDIDLATQYAKLYPRRGRPRAEWTRAMKRAEDARGA</sequence>
<proteinExistence type="predicted"/>
<comment type="caution">
    <text evidence="1">The sequence shown here is derived from an EMBL/GenBank/DDBJ whole genome shotgun (WGS) entry which is preliminary data.</text>
</comment>